<proteinExistence type="predicted"/>
<keyword evidence="7" id="KW-0998">Cell outer membrane</keyword>
<dbReference type="InterPro" id="IPR039426">
    <property type="entry name" value="TonB-dep_rcpt-like"/>
</dbReference>
<dbReference type="Proteomes" id="UP000253517">
    <property type="component" value="Unassembled WGS sequence"/>
</dbReference>
<keyword evidence="10" id="KW-1185">Reference proteome</keyword>
<comment type="caution">
    <text evidence="9">The sequence shown here is derived from an EMBL/GenBank/DDBJ whole genome shotgun (WGS) entry which is preliminary data.</text>
</comment>
<evidence type="ECO:0000313" key="9">
    <source>
        <dbReference type="EMBL" id="RCX02058.1"/>
    </source>
</evidence>
<dbReference type="InterPro" id="IPR008969">
    <property type="entry name" value="CarboxyPept-like_regulatory"/>
</dbReference>
<evidence type="ECO:0000256" key="3">
    <source>
        <dbReference type="ARBA" id="ARBA00022452"/>
    </source>
</evidence>
<dbReference type="PANTHER" id="PTHR30069:SF29">
    <property type="entry name" value="HEMOGLOBIN AND HEMOGLOBIN-HAPTOGLOBIN-BINDING PROTEIN 1-RELATED"/>
    <property type="match status" value="1"/>
</dbReference>
<dbReference type="SUPFAM" id="SSF49464">
    <property type="entry name" value="Carboxypeptidase regulatory domain-like"/>
    <property type="match status" value="1"/>
</dbReference>
<keyword evidence="9" id="KW-0675">Receptor</keyword>
<gene>
    <name evidence="9" type="ORF">DES35_10529</name>
</gene>
<dbReference type="Pfam" id="PF07715">
    <property type="entry name" value="Plug"/>
    <property type="match status" value="1"/>
</dbReference>
<keyword evidence="5" id="KW-0732">Signal</keyword>
<organism evidence="9 10">
    <name type="scientific">Schleiferia thermophila</name>
    <dbReference type="NCBI Taxonomy" id="884107"/>
    <lineage>
        <taxon>Bacteria</taxon>
        <taxon>Pseudomonadati</taxon>
        <taxon>Bacteroidota</taxon>
        <taxon>Flavobacteriia</taxon>
        <taxon>Flavobacteriales</taxon>
        <taxon>Schleiferiaceae</taxon>
        <taxon>Schleiferia</taxon>
    </lineage>
</organism>
<keyword evidence="6" id="KW-0472">Membrane</keyword>
<dbReference type="GO" id="GO:0015344">
    <property type="term" value="F:siderophore uptake transmembrane transporter activity"/>
    <property type="evidence" value="ECO:0007669"/>
    <property type="project" value="TreeGrafter"/>
</dbReference>
<evidence type="ECO:0000256" key="4">
    <source>
        <dbReference type="ARBA" id="ARBA00022692"/>
    </source>
</evidence>
<dbReference type="InterPro" id="IPR037066">
    <property type="entry name" value="Plug_dom_sf"/>
</dbReference>
<dbReference type="InterPro" id="IPR012910">
    <property type="entry name" value="Plug_dom"/>
</dbReference>
<dbReference type="GO" id="GO:0009279">
    <property type="term" value="C:cell outer membrane"/>
    <property type="evidence" value="ECO:0007669"/>
    <property type="project" value="UniProtKB-SubCell"/>
</dbReference>
<dbReference type="SUPFAM" id="SSF56935">
    <property type="entry name" value="Porins"/>
    <property type="match status" value="1"/>
</dbReference>
<accession>A0A369A0U3</accession>
<evidence type="ECO:0000256" key="2">
    <source>
        <dbReference type="ARBA" id="ARBA00022448"/>
    </source>
</evidence>
<dbReference type="AlphaFoldDB" id="A0A369A0U3"/>
<dbReference type="Gene3D" id="2.170.130.10">
    <property type="entry name" value="TonB-dependent receptor, plug domain"/>
    <property type="match status" value="1"/>
</dbReference>
<keyword evidence="3" id="KW-1134">Transmembrane beta strand</keyword>
<dbReference type="PANTHER" id="PTHR30069">
    <property type="entry name" value="TONB-DEPENDENT OUTER MEMBRANE RECEPTOR"/>
    <property type="match status" value="1"/>
</dbReference>
<sequence length="1215" mass="137229">MANRLLIFFCVVFALNVYAQERPGRLLGRVFEKTNPREPVPFANVVVKDKAGAIVKGTAADDNGNYNISPLNPGTYYVEVTAVGYAKATIAGILIKPNEATTLNIPLQEATEMLTEVTITWEKPLVDNKTVVTSEEIVNMAIRDVAAVAATAAGAFQAVEGGGISIRGGREDATTYFIDGVKVRGSLSLPQGAIAQQQVYTGGVPAQFGDAIGGVISTTTKGPSPVYYGEAEILSSSLFDPYHYNLFGFTAGGPLIKKKGKPIVGFLFSSEYEYQADPRPFYTKQYRVREDVLRDLQKTPVRPANLGQGVLYNSEFITMDDLEEIPARLNAARNDFRMQTNFNIKLNDNTGILMGVRLSSRWGKDPSFLNSLFNYEFYGESRNTDWAVFGRFQQTLGSNQGSSKLKNAFYQIQVDYQRNERRSFDPRFGDNIFAYGHIGYFDRFQDFFYTYGTDTATGLTGWLAIVPFDTAITFRPGPYNPIRARYTEIFYETVRQNPFLGNTRTYDALRQGRALWNGDNPQTVYNGLWGNVGAQIAGYSKGRFSQFRVTGSFSFEYERHQIITGFEFEQRVDRAFSVGANGLWTLMQQLQNDHIRELDFGNPMPVRDENGVFLDTIFYPRKFDAGKQNAFDERFRRRLGLDPNGLDFLNVFSHDPSIFSLDLFAADELINLSGSRLVNYYGFDHTGRISDRRVSINDFFTRRGADGRLLRPIGAFEPIYVAGYIQDQFEFYDLRFNVGVRVDYFDLNQPVLKDPYNLYPGVSVGEVRNGIFPNIRGTIPSNIGDNFAVYVDNYNYFIGGNEFSNVVGFRNGNDWYDVQGRRIDNPKLIADLGGGNVRPVLYDRPENQRLGPNSFTDYRPQVVVMPRISFNFPISDVALFYAHYDVLAQRPDVGLSRFNPIEYLELEFGKNLLDPINNPNLRPQRTTDYEIGFQQVLSARSVLKIASFYREMRDMMQTIALTQAYPNTYITYGNRDFGTVKGFTFEYDLRRTGNVSLTANYTLQFADGTGSGPNSGANLARSGQPNIRYILPLSFDTRHRIVTRLDYRYGKGVNYNGPVWFNKKVFENAGVNILVTANSGTPYSRRLFAYPINASETQSPLIGQVNGSRLPWQLRVDLRVNKIFDVKLNKDSKKSQQLDVYLQVLNALNTRNVVAVYPYTGLPDDDGYLTSPQAINAINSQVSAQSYIDLYNVRLLSPFNFGLPRRIRLGIMFNF</sequence>
<reference evidence="9 10" key="1">
    <citation type="submission" date="2018-07" db="EMBL/GenBank/DDBJ databases">
        <title>Genomic Encyclopedia of Type Strains, Phase IV (KMG-IV): sequencing the most valuable type-strain genomes for metagenomic binning, comparative biology and taxonomic classification.</title>
        <authorList>
            <person name="Goeker M."/>
        </authorList>
    </citation>
    <scope>NUCLEOTIDE SEQUENCE [LARGE SCALE GENOMIC DNA]</scope>
    <source>
        <strain evidence="9 10">DSM 21410</strain>
    </source>
</reference>
<name>A0A369A0U3_9FLAO</name>
<keyword evidence="2" id="KW-0813">Transport</keyword>
<dbReference type="Gene3D" id="2.60.40.1120">
    <property type="entry name" value="Carboxypeptidase-like, regulatory domain"/>
    <property type="match status" value="1"/>
</dbReference>
<dbReference type="InterPro" id="IPR036942">
    <property type="entry name" value="Beta-barrel_TonB_sf"/>
</dbReference>
<evidence type="ECO:0000313" key="10">
    <source>
        <dbReference type="Proteomes" id="UP000253517"/>
    </source>
</evidence>
<evidence type="ECO:0000256" key="5">
    <source>
        <dbReference type="ARBA" id="ARBA00022729"/>
    </source>
</evidence>
<protein>
    <submittedName>
        <fullName evidence="9">TonB-dependent receptor-like protein</fullName>
    </submittedName>
</protein>
<comment type="subcellular location">
    <subcellularLocation>
        <location evidence="1">Cell outer membrane</location>
        <topology evidence="1">Multi-pass membrane protein</topology>
    </subcellularLocation>
</comment>
<evidence type="ECO:0000256" key="1">
    <source>
        <dbReference type="ARBA" id="ARBA00004571"/>
    </source>
</evidence>
<dbReference type="RefSeq" id="WP_114366479.1">
    <property type="nucleotide sequence ID" value="NZ_BHZF01000004.1"/>
</dbReference>
<dbReference type="Gene3D" id="2.40.170.20">
    <property type="entry name" value="TonB-dependent receptor, beta-barrel domain"/>
    <property type="match status" value="1"/>
</dbReference>
<dbReference type="Pfam" id="PF13620">
    <property type="entry name" value="CarboxypepD_reg"/>
    <property type="match status" value="1"/>
</dbReference>
<evidence type="ECO:0000256" key="6">
    <source>
        <dbReference type="ARBA" id="ARBA00023136"/>
    </source>
</evidence>
<feature type="domain" description="TonB-dependent receptor plug" evidence="8">
    <location>
        <begin position="129"/>
        <end position="215"/>
    </location>
</feature>
<evidence type="ECO:0000259" key="8">
    <source>
        <dbReference type="Pfam" id="PF07715"/>
    </source>
</evidence>
<dbReference type="GO" id="GO:0044718">
    <property type="term" value="P:siderophore transmembrane transport"/>
    <property type="evidence" value="ECO:0007669"/>
    <property type="project" value="TreeGrafter"/>
</dbReference>
<dbReference type="EMBL" id="QPJS01000005">
    <property type="protein sequence ID" value="RCX02058.1"/>
    <property type="molecule type" value="Genomic_DNA"/>
</dbReference>
<evidence type="ECO:0000256" key="7">
    <source>
        <dbReference type="ARBA" id="ARBA00023237"/>
    </source>
</evidence>
<keyword evidence="4" id="KW-0812">Transmembrane</keyword>